<accession>A0AAV1LE65</accession>
<dbReference type="EMBL" id="CAVLGL010000088">
    <property type="protein sequence ID" value="CAK1593155.1"/>
    <property type="molecule type" value="Genomic_DNA"/>
</dbReference>
<comment type="caution">
    <text evidence="1">The sequence shown here is derived from an EMBL/GenBank/DDBJ whole genome shotgun (WGS) entry which is preliminary data.</text>
</comment>
<dbReference type="AlphaFoldDB" id="A0AAV1LE65"/>
<evidence type="ECO:0000313" key="1">
    <source>
        <dbReference type="EMBL" id="CAK1593155.1"/>
    </source>
</evidence>
<reference evidence="1 2" key="1">
    <citation type="submission" date="2023-11" db="EMBL/GenBank/DDBJ databases">
        <authorList>
            <person name="Hedman E."/>
            <person name="Englund M."/>
            <person name="Stromberg M."/>
            <person name="Nyberg Akerstrom W."/>
            <person name="Nylinder S."/>
            <person name="Jareborg N."/>
            <person name="Kallberg Y."/>
            <person name="Kronander E."/>
        </authorList>
    </citation>
    <scope>NUCLEOTIDE SEQUENCE [LARGE SCALE GENOMIC DNA]</scope>
</reference>
<organism evidence="1 2">
    <name type="scientific">Parnassius mnemosyne</name>
    <name type="common">clouded apollo</name>
    <dbReference type="NCBI Taxonomy" id="213953"/>
    <lineage>
        <taxon>Eukaryota</taxon>
        <taxon>Metazoa</taxon>
        <taxon>Ecdysozoa</taxon>
        <taxon>Arthropoda</taxon>
        <taxon>Hexapoda</taxon>
        <taxon>Insecta</taxon>
        <taxon>Pterygota</taxon>
        <taxon>Neoptera</taxon>
        <taxon>Endopterygota</taxon>
        <taxon>Lepidoptera</taxon>
        <taxon>Glossata</taxon>
        <taxon>Ditrysia</taxon>
        <taxon>Papilionoidea</taxon>
        <taxon>Papilionidae</taxon>
        <taxon>Parnassiinae</taxon>
        <taxon>Parnassini</taxon>
        <taxon>Parnassius</taxon>
        <taxon>Driopa</taxon>
    </lineage>
</organism>
<dbReference type="Proteomes" id="UP001314205">
    <property type="component" value="Unassembled WGS sequence"/>
</dbReference>
<proteinExistence type="predicted"/>
<evidence type="ECO:0000313" key="2">
    <source>
        <dbReference type="Proteomes" id="UP001314205"/>
    </source>
</evidence>
<keyword evidence="2" id="KW-1185">Reference proteome</keyword>
<protein>
    <submittedName>
        <fullName evidence="1">Uncharacterized protein</fullName>
    </submittedName>
</protein>
<sequence>MRIEQVDEARRVSTTREVDLETCDSEPIASQPVHESLEMPSEVVSSNITLENYRRAANTASHCLFPQCTNINLHNMADSFRAQYSVHINIISQCTAVSVRNIA</sequence>
<gene>
    <name evidence="1" type="ORF">PARMNEM_LOCUS12988</name>
</gene>
<name>A0AAV1LE65_9NEOP</name>